<sequence>MSYRLEIEWATIGNIVDYGVFAMRHMETWFGVTHEKWYSGFQLTQKVRK</sequence>
<comment type="caution">
    <text evidence="1">The sequence shown here is derived from an EMBL/GenBank/DDBJ whole genome shotgun (WGS) entry which is preliminary data.</text>
</comment>
<evidence type="ECO:0000313" key="1">
    <source>
        <dbReference type="EMBL" id="KAF5821475.1"/>
    </source>
</evidence>
<reference evidence="1" key="2">
    <citation type="submission" date="2020-06" db="EMBL/GenBank/DDBJ databases">
        <title>Helianthus annuus Genome sequencing and assembly Release 2.</title>
        <authorList>
            <person name="Gouzy J."/>
            <person name="Langlade N."/>
            <person name="Munos S."/>
        </authorList>
    </citation>
    <scope>NUCLEOTIDE SEQUENCE</scope>
    <source>
        <tissue evidence="1">Leaves</tissue>
    </source>
</reference>
<keyword evidence="2" id="KW-1185">Reference proteome</keyword>
<dbReference type="AlphaFoldDB" id="A0A9K3JU74"/>
<dbReference type="Proteomes" id="UP000215914">
    <property type="component" value="Unassembled WGS sequence"/>
</dbReference>
<gene>
    <name evidence="1" type="ORF">HanXRQr2_Chr01g0014421</name>
</gene>
<dbReference type="EMBL" id="MNCJ02000316">
    <property type="protein sequence ID" value="KAF5821475.1"/>
    <property type="molecule type" value="Genomic_DNA"/>
</dbReference>
<name>A0A9K3JU74_HELAN</name>
<evidence type="ECO:0000313" key="2">
    <source>
        <dbReference type="Proteomes" id="UP000215914"/>
    </source>
</evidence>
<dbReference type="Gramene" id="mRNA:HanXRQr2_Chr01g0014421">
    <property type="protein sequence ID" value="CDS:HanXRQr2_Chr01g0014421.1"/>
    <property type="gene ID" value="HanXRQr2_Chr01g0014421"/>
</dbReference>
<accession>A0A9K3JU74</accession>
<protein>
    <submittedName>
        <fullName evidence="1">Uncharacterized protein</fullName>
    </submittedName>
</protein>
<proteinExistence type="predicted"/>
<organism evidence="1 2">
    <name type="scientific">Helianthus annuus</name>
    <name type="common">Common sunflower</name>
    <dbReference type="NCBI Taxonomy" id="4232"/>
    <lineage>
        <taxon>Eukaryota</taxon>
        <taxon>Viridiplantae</taxon>
        <taxon>Streptophyta</taxon>
        <taxon>Embryophyta</taxon>
        <taxon>Tracheophyta</taxon>
        <taxon>Spermatophyta</taxon>
        <taxon>Magnoliopsida</taxon>
        <taxon>eudicotyledons</taxon>
        <taxon>Gunneridae</taxon>
        <taxon>Pentapetalae</taxon>
        <taxon>asterids</taxon>
        <taxon>campanulids</taxon>
        <taxon>Asterales</taxon>
        <taxon>Asteraceae</taxon>
        <taxon>Asteroideae</taxon>
        <taxon>Heliantheae alliance</taxon>
        <taxon>Heliantheae</taxon>
        <taxon>Helianthus</taxon>
    </lineage>
</organism>
<reference evidence="1" key="1">
    <citation type="journal article" date="2017" name="Nature">
        <title>The sunflower genome provides insights into oil metabolism, flowering and Asterid evolution.</title>
        <authorList>
            <person name="Badouin H."/>
            <person name="Gouzy J."/>
            <person name="Grassa C.J."/>
            <person name="Murat F."/>
            <person name="Staton S.E."/>
            <person name="Cottret L."/>
            <person name="Lelandais-Briere C."/>
            <person name="Owens G.L."/>
            <person name="Carrere S."/>
            <person name="Mayjonade B."/>
            <person name="Legrand L."/>
            <person name="Gill N."/>
            <person name="Kane N.C."/>
            <person name="Bowers J.E."/>
            <person name="Hubner S."/>
            <person name="Bellec A."/>
            <person name="Berard A."/>
            <person name="Berges H."/>
            <person name="Blanchet N."/>
            <person name="Boniface M.C."/>
            <person name="Brunel D."/>
            <person name="Catrice O."/>
            <person name="Chaidir N."/>
            <person name="Claudel C."/>
            <person name="Donnadieu C."/>
            <person name="Faraut T."/>
            <person name="Fievet G."/>
            <person name="Helmstetter N."/>
            <person name="King M."/>
            <person name="Knapp S.J."/>
            <person name="Lai Z."/>
            <person name="Le Paslier M.C."/>
            <person name="Lippi Y."/>
            <person name="Lorenzon L."/>
            <person name="Mandel J.R."/>
            <person name="Marage G."/>
            <person name="Marchand G."/>
            <person name="Marquand E."/>
            <person name="Bret-Mestries E."/>
            <person name="Morien E."/>
            <person name="Nambeesan S."/>
            <person name="Nguyen T."/>
            <person name="Pegot-Espagnet P."/>
            <person name="Pouilly N."/>
            <person name="Raftis F."/>
            <person name="Sallet E."/>
            <person name="Schiex T."/>
            <person name="Thomas J."/>
            <person name="Vandecasteele C."/>
            <person name="Vares D."/>
            <person name="Vear F."/>
            <person name="Vautrin S."/>
            <person name="Crespi M."/>
            <person name="Mangin B."/>
            <person name="Burke J.M."/>
            <person name="Salse J."/>
            <person name="Munos S."/>
            <person name="Vincourt P."/>
            <person name="Rieseberg L.H."/>
            <person name="Langlade N.B."/>
        </authorList>
    </citation>
    <scope>NUCLEOTIDE SEQUENCE</scope>
    <source>
        <tissue evidence="1">Leaves</tissue>
    </source>
</reference>